<feature type="site" description="Interaction with DNA" evidence="10">
    <location>
        <position position="489"/>
    </location>
</feature>
<dbReference type="GO" id="GO:0005694">
    <property type="term" value="C:chromosome"/>
    <property type="evidence" value="ECO:0007669"/>
    <property type="project" value="InterPro"/>
</dbReference>
<evidence type="ECO:0000259" key="12">
    <source>
        <dbReference type="PROSITE" id="PS52039"/>
    </source>
</evidence>
<gene>
    <name evidence="10" type="primary">topA</name>
    <name evidence="13" type="ordered locus">Hore_07540</name>
</gene>
<dbReference type="EMBL" id="CP001098">
    <property type="protein sequence ID" value="ACL69511.1"/>
    <property type="molecule type" value="Genomic_DNA"/>
</dbReference>
<evidence type="ECO:0000256" key="6">
    <source>
        <dbReference type="ARBA" id="ARBA00022842"/>
    </source>
</evidence>
<comment type="similarity">
    <text evidence="2 10">Belongs to the type IA topoisomerase family.</text>
</comment>
<keyword evidence="3" id="KW-0479">Metal-binding</keyword>
<dbReference type="InterPro" id="IPR028612">
    <property type="entry name" value="Topoisom_1_IA"/>
</dbReference>
<dbReference type="Pfam" id="PF01131">
    <property type="entry name" value="Topoisom_bac"/>
    <property type="match status" value="1"/>
</dbReference>
<proteinExistence type="inferred from homology"/>
<dbReference type="InterPro" id="IPR013498">
    <property type="entry name" value="Topo_IA_Znf"/>
</dbReference>
<evidence type="ECO:0000259" key="11">
    <source>
        <dbReference type="PROSITE" id="PS50880"/>
    </source>
</evidence>
<feature type="site" description="Interaction with DNA" evidence="10">
    <location>
        <position position="143"/>
    </location>
</feature>
<dbReference type="HOGENOM" id="CLU_002929_4_3_9"/>
<dbReference type="GO" id="GO:0003917">
    <property type="term" value="F:DNA topoisomerase type I (single strand cut, ATP-independent) activity"/>
    <property type="evidence" value="ECO:0007669"/>
    <property type="project" value="UniProtKB-UniRule"/>
</dbReference>
<keyword evidence="4" id="KW-0863">Zinc-finger</keyword>
<keyword evidence="7 10" id="KW-0799">Topoisomerase</keyword>
<dbReference type="InterPro" id="IPR013826">
    <property type="entry name" value="Topo_IA_cen_sub3"/>
</dbReference>
<feature type="site" description="Interaction with DNA" evidence="10">
    <location>
        <position position="146"/>
    </location>
</feature>
<evidence type="ECO:0000256" key="7">
    <source>
        <dbReference type="ARBA" id="ARBA00023029"/>
    </source>
</evidence>
<feature type="site" description="Interaction with DNA" evidence="10">
    <location>
        <position position="303"/>
    </location>
</feature>
<dbReference type="Gene3D" id="1.10.290.10">
    <property type="entry name" value="Topoisomerase I, domain 4"/>
    <property type="match status" value="1"/>
</dbReference>
<keyword evidence="8 10" id="KW-0238">DNA-binding</keyword>
<dbReference type="PROSITE" id="PS50880">
    <property type="entry name" value="TOPRIM"/>
    <property type="match status" value="1"/>
</dbReference>
<feature type="domain" description="Toprim" evidence="11">
    <location>
        <begin position="7"/>
        <end position="117"/>
    </location>
</feature>
<feature type="site" description="Interaction with DNA" evidence="10">
    <location>
        <position position="142"/>
    </location>
</feature>
<dbReference type="InterPro" id="IPR005733">
    <property type="entry name" value="TopoI_bac-type"/>
</dbReference>
<dbReference type="PRINTS" id="PR00417">
    <property type="entry name" value="PRTPISMRASEI"/>
</dbReference>
<dbReference type="InterPro" id="IPR023405">
    <property type="entry name" value="Topo_IA_core_domain"/>
</dbReference>
<evidence type="ECO:0000313" key="14">
    <source>
        <dbReference type="Proteomes" id="UP000000719"/>
    </source>
</evidence>
<dbReference type="InterPro" id="IPR023406">
    <property type="entry name" value="Topo_IA_AS"/>
</dbReference>
<protein>
    <recommendedName>
        <fullName evidence="10">DNA topoisomerase 1</fullName>
        <ecNumber evidence="10">5.6.2.1</ecNumber>
    </recommendedName>
    <alternativeName>
        <fullName evidence="10">DNA topoisomerase I</fullName>
    </alternativeName>
</protein>
<dbReference type="PROSITE" id="PS52039">
    <property type="entry name" value="TOPO_IA_2"/>
    <property type="match status" value="1"/>
</dbReference>
<dbReference type="Pfam" id="PF01396">
    <property type="entry name" value="Zn_ribbon_Top1"/>
    <property type="match status" value="3"/>
</dbReference>
<feature type="domain" description="Topo IA-type catalytic" evidence="12">
    <location>
        <begin position="132"/>
        <end position="557"/>
    </location>
</feature>
<dbReference type="STRING" id="373903.Hore_07540"/>
<feature type="region of interest" description="Interaction with DNA" evidence="10">
    <location>
        <begin position="166"/>
        <end position="171"/>
    </location>
</feature>
<reference evidence="13 14" key="1">
    <citation type="journal article" date="2009" name="PLoS ONE">
        <title>Genome analysis of the anaerobic thermohalophilic bacterium Halothermothrix orenii.</title>
        <authorList>
            <person name="Mavromatis K."/>
            <person name="Ivanova N."/>
            <person name="Anderson I."/>
            <person name="Lykidis A."/>
            <person name="Hooper S.D."/>
            <person name="Sun H."/>
            <person name="Kunin V."/>
            <person name="Lapidus A."/>
            <person name="Hugenholtz P."/>
            <person name="Patel B."/>
            <person name="Kyrpides N.C."/>
        </authorList>
    </citation>
    <scope>NUCLEOTIDE SEQUENCE [LARGE SCALE GENOMIC DNA]</scope>
    <source>
        <strain evidence="14">H 168 / OCM 544 / DSM 9562</strain>
    </source>
</reference>
<dbReference type="SMART" id="SM00437">
    <property type="entry name" value="TOP1Ac"/>
    <property type="match status" value="1"/>
</dbReference>
<dbReference type="InterPro" id="IPR034149">
    <property type="entry name" value="TOPRIM_TopoI"/>
</dbReference>
<sequence length="691" mass="79409">MGNKSNNTLVIVESPAKAKTISKFLGKGYKVEATMGHVIDLPKSKLGINIDKGFEPRYITIRGKGKVLKKLRKEVKKSKDVLLATDPDREGEAISWHLTRALKIDEDKPRIEFNEITKSAIKNALKNRRPIDKNLVNSQQARRLLDRLVGYKLSPLLWKKVRRGLSAGRVQTVAVKLLCNREKEIESFEPEEYWTISASFNKKDKDFIADLYRISGKKFKINNEKEAKQILEDLNKSKFVVSDIKEKTRKRNPNPPFTTSTLQQRASSILGFSAKKTMYLAQQLYEGIDMGSEGTTGLISYIRTDSTRISREAQKQALDYIKEAFGDKYIPDKVKVYKAKEGSQDAHEAIRPTSVDRTPGKVKKYLNKDQYRLYKLIWERFVASQMSPAQYKQVKVLIKAGDKYIFRAKGSRIIFPGFLRVNTSSQKKDIILPPVKKSERLDVKEIKPEQHFTQPPPRYTEATLVKTLEEEGIGRPSTYAPIISTIISRGYVERQGKQLKPTELGFIVTDLLSKYFPDVTDIEFTAHMEERLDKIEDGKDEWRNVLEDFYSNFSRRLKEASEEMEEVKLEDEVTDEVCEKCGRNMVIKYGRYGKFLACSGYPECKNTKPYVIKTGVKCPQCKEGELVQRKSRKGRTFYGCSSYPDCKFVVWNKPVKEKCPECGGLMVEKNSKKQGRYYLCINKECGYKKEV</sequence>
<evidence type="ECO:0000256" key="2">
    <source>
        <dbReference type="ARBA" id="ARBA00009446"/>
    </source>
</evidence>
<dbReference type="GO" id="GO:0006265">
    <property type="term" value="P:DNA topological change"/>
    <property type="evidence" value="ECO:0007669"/>
    <property type="project" value="UniProtKB-UniRule"/>
</dbReference>
<dbReference type="HAMAP" id="MF_00952">
    <property type="entry name" value="Topoisom_1_prok"/>
    <property type="match status" value="1"/>
</dbReference>
<dbReference type="PROSITE" id="PS00396">
    <property type="entry name" value="TOPO_IA_1"/>
    <property type="match status" value="1"/>
</dbReference>
<dbReference type="CDD" id="cd03363">
    <property type="entry name" value="TOPRIM_TopoIA_TopoI"/>
    <property type="match status" value="1"/>
</dbReference>
<evidence type="ECO:0000256" key="3">
    <source>
        <dbReference type="ARBA" id="ARBA00022723"/>
    </source>
</evidence>
<dbReference type="GO" id="GO:0008270">
    <property type="term" value="F:zinc ion binding"/>
    <property type="evidence" value="ECO:0007669"/>
    <property type="project" value="UniProtKB-KW"/>
</dbReference>
<dbReference type="GO" id="GO:0003677">
    <property type="term" value="F:DNA binding"/>
    <property type="evidence" value="ECO:0007669"/>
    <property type="project" value="UniProtKB-KW"/>
</dbReference>
<dbReference type="Gene3D" id="2.70.20.10">
    <property type="entry name" value="Topoisomerase I, domain 3"/>
    <property type="match status" value="1"/>
</dbReference>
<dbReference type="NCBIfam" id="TIGR01051">
    <property type="entry name" value="topA_bact"/>
    <property type="match status" value="1"/>
</dbReference>
<comment type="catalytic activity">
    <reaction evidence="1 10">
        <text>ATP-independent breakage of single-stranded DNA, followed by passage and rejoining.</text>
        <dbReference type="EC" id="5.6.2.1"/>
    </reaction>
</comment>
<dbReference type="eggNOG" id="COG0550">
    <property type="taxonomic scope" value="Bacteria"/>
</dbReference>
<dbReference type="InterPro" id="IPR013824">
    <property type="entry name" value="Topo_IA_cen_sub1"/>
</dbReference>
<organism evidence="13 14">
    <name type="scientific">Halothermothrix orenii (strain H 168 / OCM 544 / DSM 9562)</name>
    <dbReference type="NCBI Taxonomy" id="373903"/>
    <lineage>
        <taxon>Bacteria</taxon>
        <taxon>Bacillati</taxon>
        <taxon>Bacillota</taxon>
        <taxon>Clostridia</taxon>
        <taxon>Halanaerobiales</taxon>
        <taxon>Halothermotrichaceae</taxon>
        <taxon>Halothermothrix</taxon>
    </lineage>
</organism>
<dbReference type="InterPro" id="IPR006171">
    <property type="entry name" value="TOPRIM_dom"/>
</dbReference>
<dbReference type="CDD" id="cd00186">
    <property type="entry name" value="TOP1Ac"/>
    <property type="match status" value="1"/>
</dbReference>
<dbReference type="AlphaFoldDB" id="B8CW42"/>
<dbReference type="SUPFAM" id="SSF56712">
    <property type="entry name" value="Prokaryotic type I DNA topoisomerase"/>
    <property type="match status" value="1"/>
</dbReference>
<dbReference type="EC" id="5.6.2.1" evidence="10"/>
<dbReference type="SMART" id="SM00493">
    <property type="entry name" value="TOPRIM"/>
    <property type="match status" value="1"/>
</dbReference>
<dbReference type="Pfam" id="PF01751">
    <property type="entry name" value="Toprim"/>
    <property type="match status" value="1"/>
</dbReference>
<dbReference type="Gene3D" id="3.40.50.140">
    <property type="match status" value="1"/>
</dbReference>
<dbReference type="PANTHER" id="PTHR42785:SF1">
    <property type="entry name" value="DNA TOPOISOMERASE"/>
    <property type="match status" value="1"/>
</dbReference>
<feature type="site" description="Interaction with DNA" evidence="10">
    <location>
        <position position="37"/>
    </location>
</feature>
<dbReference type="RefSeq" id="WP_012635699.1">
    <property type="nucleotide sequence ID" value="NC_011899.1"/>
</dbReference>
<dbReference type="InterPro" id="IPR003601">
    <property type="entry name" value="Topo_IA_2"/>
</dbReference>
<evidence type="ECO:0000313" key="13">
    <source>
        <dbReference type="EMBL" id="ACL69511.1"/>
    </source>
</evidence>
<dbReference type="KEGG" id="hor:Hore_07540"/>
<feature type="site" description="Interaction with DNA" evidence="10">
    <location>
        <position position="151"/>
    </location>
</feature>
<evidence type="ECO:0000256" key="9">
    <source>
        <dbReference type="ARBA" id="ARBA00023235"/>
    </source>
</evidence>
<evidence type="ECO:0000256" key="1">
    <source>
        <dbReference type="ARBA" id="ARBA00000213"/>
    </source>
</evidence>
<dbReference type="OrthoDB" id="9804262at2"/>
<dbReference type="PANTHER" id="PTHR42785">
    <property type="entry name" value="DNA TOPOISOMERASE, TYPE IA, CORE"/>
    <property type="match status" value="1"/>
</dbReference>
<feature type="site" description="Interaction with DNA" evidence="10">
    <location>
        <position position="158"/>
    </location>
</feature>
<dbReference type="Proteomes" id="UP000000719">
    <property type="component" value="Chromosome"/>
</dbReference>
<evidence type="ECO:0000256" key="10">
    <source>
        <dbReference type="HAMAP-Rule" id="MF_00952"/>
    </source>
</evidence>
<evidence type="ECO:0000256" key="8">
    <source>
        <dbReference type="ARBA" id="ARBA00023125"/>
    </source>
</evidence>
<evidence type="ECO:0000256" key="4">
    <source>
        <dbReference type="ARBA" id="ARBA00022771"/>
    </source>
</evidence>
<keyword evidence="6" id="KW-0460">Magnesium</keyword>
<dbReference type="InterPro" id="IPR013497">
    <property type="entry name" value="Topo_IA_cen"/>
</dbReference>
<dbReference type="SMART" id="SM00436">
    <property type="entry name" value="TOP1Bc"/>
    <property type="match status" value="1"/>
</dbReference>
<keyword evidence="9 10" id="KW-0413">Isomerase</keyword>
<comment type="function">
    <text evidence="10">Releases the supercoiling and torsional tension of DNA, which is introduced during the DNA replication and transcription, by transiently cleaving and rejoining one strand of the DNA duplex. Introduces a single-strand break via transesterification at a target site in duplex DNA. The scissile phosphodiester is attacked by the catalytic tyrosine of the enzyme, resulting in the formation of a DNA-(5'-phosphotyrosyl)-enzyme intermediate and the expulsion of a 3'-OH DNA strand. The free DNA strand then undergoes passage around the unbroken strand, thus removing DNA supercoils. Finally, in the religation step, the DNA 3'-OH attacks the covalent intermediate to expel the active-site tyrosine and restore the DNA phosphodiester backbone.</text>
</comment>
<comment type="subunit">
    <text evidence="10">Monomer.</text>
</comment>
<dbReference type="InterPro" id="IPR013825">
    <property type="entry name" value="Topo_IA_cen_sub2"/>
</dbReference>
<evidence type="ECO:0000256" key="5">
    <source>
        <dbReference type="ARBA" id="ARBA00022833"/>
    </source>
</evidence>
<dbReference type="InterPro" id="IPR000380">
    <property type="entry name" value="Topo_IA"/>
</dbReference>
<dbReference type="Gene3D" id="1.10.460.10">
    <property type="entry name" value="Topoisomerase I, domain 2"/>
    <property type="match status" value="1"/>
</dbReference>
<dbReference type="SUPFAM" id="SSF57783">
    <property type="entry name" value="Zinc beta-ribbon"/>
    <property type="match status" value="1"/>
</dbReference>
<name>B8CW42_HALOH</name>
<keyword evidence="5" id="KW-0862">Zinc</keyword>
<dbReference type="Gene3D" id="3.30.65.10">
    <property type="entry name" value="Bacterial Topoisomerase I, domain 1"/>
    <property type="match status" value="2"/>
</dbReference>
<keyword evidence="14" id="KW-1185">Reference proteome</keyword>
<accession>B8CW42</accession>
<feature type="active site" description="O-(5'-phospho-DNA)-tyrosine intermediate" evidence="10">
    <location>
        <position position="301"/>
    </location>
</feature>
<dbReference type="InterPro" id="IPR003602">
    <property type="entry name" value="Topo_IA_DNA-bd_dom"/>
</dbReference>